<dbReference type="STRING" id="345632.GPICK_03065"/>
<keyword evidence="1" id="KW-0328">Glycosyltransferase</keyword>
<name>A0A0B5B7I9_9BACT</name>
<keyword evidence="2 4" id="KW-0808">Transferase</keyword>
<keyword evidence="5" id="KW-1185">Reference proteome</keyword>
<dbReference type="AlphaFoldDB" id="A0A0B5B7I9"/>
<dbReference type="HOGENOM" id="CLU_038371_3_0_7"/>
<gene>
    <name evidence="4" type="ORF">GPICK_03065</name>
</gene>
<dbReference type="OrthoDB" id="9760688at2"/>
<dbReference type="GO" id="GO:0009244">
    <property type="term" value="P:lipopolysaccharide core region biosynthetic process"/>
    <property type="evidence" value="ECO:0007669"/>
    <property type="project" value="TreeGrafter"/>
</dbReference>
<accession>A0A0B5B7I9</accession>
<sequence length="406" mass="43857">MNWKLIRIIDVWLGIPILFGIFVAGRLFGKRQPQRPATVRRILLIKFWGIGNLFMMLPSVQALRVAHPAAAIDVLSLDSNRDAIRACGVFDGVATITTAGPLRFLLSWRWAVALLRRNRYDIIIDFEQFARFSALVAGQVGASEIIGFRTEGQHRSLNFTAQVPYDNTIHVTRSFHALAAAAGAAPADPLPAAGISGSENLYGRGKELLAEIGIGPDELCIVMHAGTSGNFSERRWLPERFSSLADTLHAGHNARTIFTGSAEEAFLTREAARHLHRPSSAFDLGGKLEFRDYLALIAAADLVVSADTAAVHMASAVGTPVVGLYGPNTPRLYGPWGRGGVAVYPAEECSPCITNFNAKLHVCRHPAGRGACMGAIGVEDVAAAIRRNFLEPDAPFLLARLSGGMR</sequence>
<dbReference type="GO" id="GO:0005829">
    <property type="term" value="C:cytosol"/>
    <property type="evidence" value="ECO:0007669"/>
    <property type="project" value="TreeGrafter"/>
</dbReference>
<evidence type="ECO:0000256" key="1">
    <source>
        <dbReference type="ARBA" id="ARBA00022676"/>
    </source>
</evidence>
<keyword evidence="3" id="KW-0812">Transmembrane</keyword>
<dbReference type="InterPro" id="IPR002201">
    <property type="entry name" value="Glyco_trans_9"/>
</dbReference>
<evidence type="ECO:0000313" key="5">
    <source>
        <dbReference type="Proteomes" id="UP000057609"/>
    </source>
</evidence>
<dbReference type="Pfam" id="PF01075">
    <property type="entry name" value="Glyco_transf_9"/>
    <property type="match status" value="1"/>
</dbReference>
<feature type="transmembrane region" description="Helical" evidence="3">
    <location>
        <begin position="41"/>
        <end position="60"/>
    </location>
</feature>
<proteinExistence type="predicted"/>
<dbReference type="Gene3D" id="3.40.50.2000">
    <property type="entry name" value="Glycogen Phosphorylase B"/>
    <property type="match status" value="2"/>
</dbReference>
<dbReference type="Proteomes" id="UP000057609">
    <property type="component" value="Chromosome"/>
</dbReference>
<feature type="transmembrane region" description="Helical" evidence="3">
    <location>
        <begin position="6"/>
        <end position="29"/>
    </location>
</feature>
<keyword evidence="3" id="KW-1133">Transmembrane helix</keyword>
<dbReference type="InterPro" id="IPR051199">
    <property type="entry name" value="LPS_LOS_Heptosyltrfase"/>
</dbReference>
<evidence type="ECO:0000256" key="3">
    <source>
        <dbReference type="SAM" id="Phobius"/>
    </source>
</evidence>
<protein>
    <submittedName>
        <fullName evidence="4">Glycosyl transferase</fullName>
    </submittedName>
</protein>
<evidence type="ECO:0000313" key="4">
    <source>
        <dbReference type="EMBL" id="AJE02493.1"/>
    </source>
</evidence>
<dbReference type="PANTHER" id="PTHR30160:SF7">
    <property type="entry name" value="ADP-HEPTOSE--LPS HEPTOSYLTRANSFERASE 2"/>
    <property type="match status" value="1"/>
</dbReference>
<keyword evidence="3" id="KW-0472">Membrane</keyword>
<dbReference type="EMBL" id="CP009788">
    <property type="protein sequence ID" value="AJE02493.1"/>
    <property type="molecule type" value="Genomic_DNA"/>
</dbReference>
<organism evidence="4 5">
    <name type="scientific">Geobacter pickeringii</name>
    <dbReference type="NCBI Taxonomy" id="345632"/>
    <lineage>
        <taxon>Bacteria</taxon>
        <taxon>Pseudomonadati</taxon>
        <taxon>Thermodesulfobacteriota</taxon>
        <taxon>Desulfuromonadia</taxon>
        <taxon>Geobacterales</taxon>
        <taxon>Geobacteraceae</taxon>
        <taxon>Geobacter</taxon>
    </lineage>
</organism>
<dbReference type="GO" id="GO:0008713">
    <property type="term" value="F:ADP-heptose-lipopolysaccharide heptosyltransferase activity"/>
    <property type="evidence" value="ECO:0007669"/>
    <property type="project" value="TreeGrafter"/>
</dbReference>
<dbReference type="PANTHER" id="PTHR30160">
    <property type="entry name" value="TETRAACYLDISACCHARIDE 4'-KINASE-RELATED"/>
    <property type="match status" value="1"/>
</dbReference>
<dbReference type="SUPFAM" id="SSF53756">
    <property type="entry name" value="UDP-Glycosyltransferase/glycogen phosphorylase"/>
    <property type="match status" value="1"/>
</dbReference>
<reference evidence="4 5" key="1">
    <citation type="journal article" date="2015" name="Genome Announc.">
        <title>Complete Genome of Geobacter pickeringii G13T, a Metal-Reducing Isolate from Sedimentary Kaolin Deposits.</title>
        <authorList>
            <person name="Badalamenti J.P."/>
            <person name="Bond D.R."/>
        </authorList>
    </citation>
    <scope>NUCLEOTIDE SEQUENCE [LARGE SCALE GENOMIC DNA]</scope>
    <source>
        <strain evidence="4 5">G13</strain>
    </source>
</reference>
<evidence type="ECO:0000256" key="2">
    <source>
        <dbReference type="ARBA" id="ARBA00022679"/>
    </source>
</evidence>
<dbReference type="KEGG" id="gpi:GPICK_03065"/>
<dbReference type="RefSeq" id="WP_039740415.1">
    <property type="nucleotide sequence ID" value="NZ_CP009788.1"/>
</dbReference>
<dbReference type="CDD" id="cd03789">
    <property type="entry name" value="GT9_LPS_heptosyltransferase"/>
    <property type="match status" value="1"/>
</dbReference>